<dbReference type="STRING" id="742152.A0A2H3JIK0"/>
<dbReference type="OrthoDB" id="3267098at2759"/>
<sequence length="204" mass="23999">NFIPLLKNHLLSRLMGREFDGDENEFTPEEHATLKILENKIYFHKVVRVNYTTYDMRRDQDTINPRTHPDVMVLAHEDDQDHNANTHPYWYAHVIGIFHVMVEHTSIYSTSKRPRRMDFLWVRWFGRDLSALGGFQTRRLHRIGFVPDDDRNAFGFLDPDNVLRAAHLIPAFADGRTDHLLGSSGARQIHGEDDMDYENYYVNM</sequence>
<name>A0A2H3JIK0_WOLCO</name>
<evidence type="ECO:0000313" key="1">
    <source>
        <dbReference type="EMBL" id="PCH39703.1"/>
    </source>
</evidence>
<proteinExistence type="predicted"/>
<dbReference type="EMBL" id="KB468048">
    <property type="protein sequence ID" value="PCH39703.1"/>
    <property type="molecule type" value="Genomic_DNA"/>
</dbReference>
<evidence type="ECO:0000313" key="2">
    <source>
        <dbReference type="Proteomes" id="UP000218811"/>
    </source>
</evidence>
<organism evidence="1 2">
    <name type="scientific">Wolfiporia cocos (strain MD-104)</name>
    <name type="common">Brown rot fungus</name>
    <dbReference type="NCBI Taxonomy" id="742152"/>
    <lineage>
        <taxon>Eukaryota</taxon>
        <taxon>Fungi</taxon>
        <taxon>Dikarya</taxon>
        <taxon>Basidiomycota</taxon>
        <taxon>Agaricomycotina</taxon>
        <taxon>Agaricomycetes</taxon>
        <taxon>Polyporales</taxon>
        <taxon>Phaeolaceae</taxon>
        <taxon>Wolfiporia</taxon>
    </lineage>
</organism>
<gene>
    <name evidence="1" type="ORF">WOLCODRAFT_86448</name>
</gene>
<accession>A0A2H3JIK0</accession>
<dbReference type="OMA" id="PRTHPNI"/>
<reference evidence="1 2" key="1">
    <citation type="journal article" date="2012" name="Science">
        <title>The Paleozoic origin of enzymatic lignin decomposition reconstructed from 31 fungal genomes.</title>
        <authorList>
            <person name="Floudas D."/>
            <person name="Binder M."/>
            <person name="Riley R."/>
            <person name="Barry K."/>
            <person name="Blanchette R.A."/>
            <person name="Henrissat B."/>
            <person name="Martinez A.T."/>
            <person name="Otillar R."/>
            <person name="Spatafora J.W."/>
            <person name="Yadav J.S."/>
            <person name="Aerts A."/>
            <person name="Benoit I."/>
            <person name="Boyd A."/>
            <person name="Carlson A."/>
            <person name="Copeland A."/>
            <person name="Coutinho P.M."/>
            <person name="de Vries R.P."/>
            <person name="Ferreira P."/>
            <person name="Findley K."/>
            <person name="Foster B."/>
            <person name="Gaskell J."/>
            <person name="Glotzer D."/>
            <person name="Gorecki P."/>
            <person name="Heitman J."/>
            <person name="Hesse C."/>
            <person name="Hori C."/>
            <person name="Igarashi K."/>
            <person name="Jurgens J.A."/>
            <person name="Kallen N."/>
            <person name="Kersten P."/>
            <person name="Kohler A."/>
            <person name="Kuees U."/>
            <person name="Kumar T.K.A."/>
            <person name="Kuo A."/>
            <person name="LaButti K."/>
            <person name="Larrondo L.F."/>
            <person name="Lindquist E."/>
            <person name="Ling A."/>
            <person name="Lombard V."/>
            <person name="Lucas S."/>
            <person name="Lundell T."/>
            <person name="Martin R."/>
            <person name="McLaughlin D.J."/>
            <person name="Morgenstern I."/>
            <person name="Morin E."/>
            <person name="Murat C."/>
            <person name="Nagy L.G."/>
            <person name="Nolan M."/>
            <person name="Ohm R.A."/>
            <person name="Patyshakuliyeva A."/>
            <person name="Rokas A."/>
            <person name="Ruiz-Duenas F.J."/>
            <person name="Sabat G."/>
            <person name="Salamov A."/>
            <person name="Samejima M."/>
            <person name="Schmutz J."/>
            <person name="Slot J.C."/>
            <person name="St John F."/>
            <person name="Stenlid J."/>
            <person name="Sun H."/>
            <person name="Sun S."/>
            <person name="Syed K."/>
            <person name="Tsang A."/>
            <person name="Wiebenga A."/>
            <person name="Young D."/>
            <person name="Pisabarro A."/>
            <person name="Eastwood D.C."/>
            <person name="Martin F."/>
            <person name="Cullen D."/>
            <person name="Grigoriev I.V."/>
            <person name="Hibbett D.S."/>
        </authorList>
    </citation>
    <scope>NUCLEOTIDE SEQUENCE [LARGE SCALE GENOMIC DNA]</scope>
    <source>
        <strain evidence="1 2">MD-104</strain>
    </source>
</reference>
<protein>
    <submittedName>
        <fullName evidence="1">Uncharacterized protein</fullName>
    </submittedName>
</protein>
<feature type="non-terminal residue" evidence="1">
    <location>
        <position position="1"/>
    </location>
</feature>
<keyword evidence="2" id="KW-1185">Reference proteome</keyword>
<dbReference type="Proteomes" id="UP000218811">
    <property type="component" value="Unassembled WGS sequence"/>
</dbReference>
<dbReference type="AlphaFoldDB" id="A0A2H3JIK0"/>